<name>A0A4T0FX32_9BASI</name>
<dbReference type="InterPro" id="IPR019166">
    <property type="entry name" value="MIC26/MIC27"/>
</dbReference>
<keyword evidence="3" id="KW-1185">Reference proteome</keyword>
<protein>
    <recommendedName>
        <fullName evidence="1">MICOS complex subunit</fullName>
    </recommendedName>
</protein>
<proteinExistence type="predicted"/>
<dbReference type="Pfam" id="PF09769">
    <property type="entry name" value="ApoO"/>
    <property type="match status" value="1"/>
</dbReference>
<dbReference type="Proteomes" id="UP000310189">
    <property type="component" value="Unassembled WGS sequence"/>
</dbReference>
<keyword evidence="1" id="KW-0472">Membrane</keyword>
<reference evidence="2 3" key="1">
    <citation type="submission" date="2019-03" db="EMBL/GenBank/DDBJ databases">
        <title>Sequencing 23 genomes of Wallemia ichthyophaga.</title>
        <authorList>
            <person name="Gostincar C."/>
        </authorList>
    </citation>
    <scope>NUCLEOTIDE SEQUENCE [LARGE SCALE GENOMIC DNA]</scope>
    <source>
        <strain evidence="2 3">EXF-5753</strain>
    </source>
</reference>
<dbReference type="GO" id="GO:0042407">
    <property type="term" value="P:cristae formation"/>
    <property type="evidence" value="ECO:0007669"/>
    <property type="project" value="InterPro"/>
</dbReference>
<keyword evidence="1" id="KW-0496">Mitochondrion</keyword>
<dbReference type="OrthoDB" id="2399148at2759"/>
<dbReference type="PANTHER" id="PTHR28268">
    <property type="entry name" value="MICOS SUBUNIT MIC26"/>
    <property type="match status" value="1"/>
</dbReference>
<comment type="subcellular location">
    <subcellularLocation>
        <location evidence="1">Mitochondrion inner membrane</location>
    </subcellularLocation>
</comment>
<evidence type="ECO:0000313" key="3">
    <source>
        <dbReference type="Proteomes" id="UP000310189"/>
    </source>
</evidence>
<evidence type="ECO:0000256" key="1">
    <source>
        <dbReference type="RuleBase" id="RU363021"/>
    </source>
</evidence>
<keyword evidence="1" id="KW-0999">Mitochondrion inner membrane</keyword>
<dbReference type="EMBL" id="SPNW01000002">
    <property type="protein sequence ID" value="TIA93399.1"/>
    <property type="molecule type" value="Genomic_DNA"/>
</dbReference>
<comment type="function">
    <text evidence="1">Component of the MICOS complex, a large protein complex of the mitochondrial inner membrane that plays crucial roles in the maintenance of crista junctions, inner membrane architecture, and formation of contact sites to the outer membrane.</text>
</comment>
<accession>A0A4T0FX32</accession>
<dbReference type="GO" id="GO:0061617">
    <property type="term" value="C:MICOS complex"/>
    <property type="evidence" value="ECO:0007669"/>
    <property type="project" value="UniProtKB-UniRule"/>
</dbReference>
<comment type="subunit">
    <text evidence="1">Component of the mitochondrial contact site and cristae organizing system (MICOS) complex.</text>
</comment>
<gene>
    <name evidence="2" type="ORF">E3P99_00195</name>
</gene>
<dbReference type="AlphaFoldDB" id="A0A4T0FX32"/>
<comment type="caution">
    <text evidence="2">The sequence shown here is derived from an EMBL/GenBank/DDBJ whole genome shotgun (WGS) entry which is preliminary data.</text>
</comment>
<organism evidence="2 3">
    <name type="scientific">Wallemia hederae</name>
    <dbReference type="NCBI Taxonomy" id="1540922"/>
    <lineage>
        <taxon>Eukaryota</taxon>
        <taxon>Fungi</taxon>
        <taxon>Dikarya</taxon>
        <taxon>Basidiomycota</taxon>
        <taxon>Wallemiomycotina</taxon>
        <taxon>Wallemiomycetes</taxon>
        <taxon>Wallemiales</taxon>
        <taxon>Wallemiaceae</taxon>
        <taxon>Wallemia</taxon>
    </lineage>
</organism>
<evidence type="ECO:0000313" key="2">
    <source>
        <dbReference type="EMBL" id="TIA93399.1"/>
    </source>
</evidence>
<dbReference type="InterPro" id="IPR033181">
    <property type="entry name" value="Mic26_fungi"/>
</dbReference>
<dbReference type="PANTHER" id="PTHR28268:SF1">
    <property type="entry name" value="MICOS SUBUNIT MIC26"/>
    <property type="match status" value="1"/>
</dbReference>
<sequence length="188" mass="20884">MTLKPSIYDAPNKEIVVTETSNKLVDVIGTGREFLQDQFGTCSNYIRSGVDGFIRFEDCVKTQANEIVDKNEQLSPNVFYIAVAGLGGSILARNSNILLRLSLPPTAALAASYHLLPQSTSNAFSKLGSLEESKLPQLHQQRLELRNKFDSSLHDTKKTFDDWSKDLQISTNKGFDKVQDITGFRVGK</sequence>
<dbReference type="GO" id="GO:0044284">
    <property type="term" value="C:mitochondrial crista junction"/>
    <property type="evidence" value="ECO:0007669"/>
    <property type="project" value="TreeGrafter"/>
</dbReference>